<protein>
    <submittedName>
        <fullName evidence="1">Uncharacterized protein</fullName>
    </submittedName>
</protein>
<evidence type="ECO:0000313" key="1">
    <source>
        <dbReference type="EMBL" id="GFN85130.1"/>
    </source>
</evidence>
<dbReference type="AlphaFoldDB" id="A0AAV3YCR9"/>
<gene>
    <name evidence="1" type="ORF">PoB_001163600</name>
</gene>
<dbReference type="EMBL" id="BLXT01001370">
    <property type="protein sequence ID" value="GFN85130.1"/>
    <property type="molecule type" value="Genomic_DNA"/>
</dbReference>
<proteinExistence type="predicted"/>
<reference evidence="1 2" key="1">
    <citation type="journal article" date="2021" name="Elife">
        <title>Chloroplast acquisition without the gene transfer in kleptoplastic sea slugs, Plakobranchus ocellatus.</title>
        <authorList>
            <person name="Maeda T."/>
            <person name="Takahashi S."/>
            <person name="Yoshida T."/>
            <person name="Shimamura S."/>
            <person name="Takaki Y."/>
            <person name="Nagai Y."/>
            <person name="Toyoda A."/>
            <person name="Suzuki Y."/>
            <person name="Arimoto A."/>
            <person name="Ishii H."/>
            <person name="Satoh N."/>
            <person name="Nishiyama T."/>
            <person name="Hasebe M."/>
            <person name="Maruyama T."/>
            <person name="Minagawa J."/>
            <person name="Obokata J."/>
            <person name="Shigenobu S."/>
        </authorList>
    </citation>
    <scope>NUCLEOTIDE SEQUENCE [LARGE SCALE GENOMIC DNA]</scope>
</reference>
<name>A0AAV3YCR9_9GAST</name>
<evidence type="ECO:0000313" key="2">
    <source>
        <dbReference type="Proteomes" id="UP000735302"/>
    </source>
</evidence>
<sequence>MSHRTKAKSQPSHTAVLALVTDDEDGNAGGEWGNDVLRGHQFHRCPPSFFSHSNVFAPLNNFYTNLISHVLSDFCSHLTELLKTLVVNVINVNVSMGFAQSCQ</sequence>
<keyword evidence="2" id="KW-1185">Reference proteome</keyword>
<dbReference type="Proteomes" id="UP000735302">
    <property type="component" value="Unassembled WGS sequence"/>
</dbReference>
<comment type="caution">
    <text evidence="1">The sequence shown here is derived from an EMBL/GenBank/DDBJ whole genome shotgun (WGS) entry which is preliminary data.</text>
</comment>
<accession>A0AAV3YCR9</accession>
<organism evidence="1 2">
    <name type="scientific">Plakobranchus ocellatus</name>
    <dbReference type="NCBI Taxonomy" id="259542"/>
    <lineage>
        <taxon>Eukaryota</taxon>
        <taxon>Metazoa</taxon>
        <taxon>Spiralia</taxon>
        <taxon>Lophotrochozoa</taxon>
        <taxon>Mollusca</taxon>
        <taxon>Gastropoda</taxon>
        <taxon>Heterobranchia</taxon>
        <taxon>Euthyneura</taxon>
        <taxon>Panpulmonata</taxon>
        <taxon>Sacoglossa</taxon>
        <taxon>Placobranchoidea</taxon>
        <taxon>Plakobranchidae</taxon>
        <taxon>Plakobranchus</taxon>
    </lineage>
</organism>